<dbReference type="InterPro" id="IPR000064">
    <property type="entry name" value="NLP_P60_dom"/>
</dbReference>
<reference evidence="6 7" key="1">
    <citation type="submission" date="2015-05" db="EMBL/GenBank/DDBJ databases">
        <title>Whole genome sequence and identification of bacterial endophytes from Costus igneus.</title>
        <authorList>
            <person name="Lee Y.P."/>
            <person name="Gan H.M."/>
            <person name="Eng W."/>
            <person name="Wheatley M.S."/>
            <person name="Caraballo A."/>
            <person name="Polter S."/>
            <person name="Savka M.A."/>
            <person name="Hudson A.O."/>
        </authorList>
    </citation>
    <scope>NUCLEOTIDE SEQUENCE [LARGE SCALE GENOMIC DNA]</scope>
    <source>
        <strain evidence="6 7">RIT379</strain>
    </source>
</reference>
<dbReference type="GO" id="GO:0006508">
    <property type="term" value="P:proteolysis"/>
    <property type="evidence" value="ECO:0007669"/>
    <property type="project" value="UniProtKB-KW"/>
</dbReference>
<evidence type="ECO:0000256" key="2">
    <source>
        <dbReference type="ARBA" id="ARBA00022670"/>
    </source>
</evidence>
<evidence type="ECO:0000256" key="1">
    <source>
        <dbReference type="ARBA" id="ARBA00007074"/>
    </source>
</evidence>
<dbReference type="AlphaFoldDB" id="A0A0J1I984"/>
<organism evidence="6 7">
    <name type="scientific">Niallia circulans</name>
    <name type="common">Bacillus circulans</name>
    <dbReference type="NCBI Taxonomy" id="1397"/>
    <lineage>
        <taxon>Bacteria</taxon>
        <taxon>Bacillati</taxon>
        <taxon>Bacillota</taxon>
        <taxon>Bacilli</taxon>
        <taxon>Bacillales</taxon>
        <taxon>Bacillaceae</taxon>
        <taxon>Niallia</taxon>
    </lineage>
</organism>
<dbReference type="SUPFAM" id="SSF54001">
    <property type="entry name" value="Cysteine proteinases"/>
    <property type="match status" value="1"/>
</dbReference>
<dbReference type="PROSITE" id="PS51935">
    <property type="entry name" value="NLPC_P60"/>
    <property type="match status" value="1"/>
</dbReference>
<comment type="similarity">
    <text evidence="1">Belongs to the peptidase C40 family.</text>
</comment>
<dbReference type="RefSeq" id="WP_047944250.1">
    <property type="nucleotide sequence ID" value="NZ_CP053989.1"/>
</dbReference>
<keyword evidence="4" id="KW-0788">Thiol protease</keyword>
<gene>
    <name evidence="6" type="ORF">ABW02_21170</name>
</gene>
<keyword evidence="2" id="KW-0645">Protease</keyword>
<evidence type="ECO:0000256" key="3">
    <source>
        <dbReference type="ARBA" id="ARBA00022801"/>
    </source>
</evidence>
<dbReference type="EMBL" id="LDPH01000030">
    <property type="protein sequence ID" value="KLV22502.1"/>
    <property type="molecule type" value="Genomic_DNA"/>
</dbReference>
<keyword evidence="3" id="KW-0378">Hydrolase</keyword>
<dbReference type="OrthoDB" id="9813368at2"/>
<evidence type="ECO:0000259" key="5">
    <source>
        <dbReference type="PROSITE" id="PS51935"/>
    </source>
</evidence>
<evidence type="ECO:0000313" key="7">
    <source>
        <dbReference type="Proteomes" id="UP000036045"/>
    </source>
</evidence>
<evidence type="ECO:0000313" key="6">
    <source>
        <dbReference type="EMBL" id="KLV22502.1"/>
    </source>
</evidence>
<dbReference type="PATRIC" id="fig|1397.4.peg.3351"/>
<dbReference type="InterPro" id="IPR038765">
    <property type="entry name" value="Papain-like_cys_pep_sf"/>
</dbReference>
<feature type="domain" description="NlpC/P60" evidence="5">
    <location>
        <begin position="180"/>
        <end position="305"/>
    </location>
</feature>
<dbReference type="PANTHER" id="PTHR47053:SF3">
    <property type="entry name" value="GAMMA-D-GLUTAMYL-L-LYSINE DIPEPTIDYL-PEPTIDASE"/>
    <property type="match status" value="1"/>
</dbReference>
<comment type="caution">
    <text evidence="6">The sequence shown here is derived from an EMBL/GenBank/DDBJ whole genome shotgun (WGS) entry which is preliminary data.</text>
</comment>
<dbReference type="Gene3D" id="3.90.1720.10">
    <property type="entry name" value="endopeptidase domain like (from Nostoc punctiforme)"/>
    <property type="match status" value="1"/>
</dbReference>
<dbReference type="GO" id="GO:0008234">
    <property type="term" value="F:cysteine-type peptidase activity"/>
    <property type="evidence" value="ECO:0007669"/>
    <property type="project" value="UniProtKB-KW"/>
</dbReference>
<evidence type="ECO:0000256" key="4">
    <source>
        <dbReference type="ARBA" id="ARBA00022807"/>
    </source>
</evidence>
<keyword evidence="7" id="KW-1185">Reference proteome</keyword>
<dbReference type="Proteomes" id="UP000036045">
    <property type="component" value="Unassembled WGS sequence"/>
</dbReference>
<dbReference type="InterPro" id="IPR051202">
    <property type="entry name" value="Peptidase_C40"/>
</dbReference>
<dbReference type="GeneID" id="56347492"/>
<dbReference type="Pfam" id="PF23795">
    <property type="entry name" value="SH3_YKFC_2nd"/>
    <property type="match status" value="1"/>
</dbReference>
<dbReference type="InterPro" id="IPR057812">
    <property type="entry name" value="SH3_YKFC_2nd"/>
</dbReference>
<proteinExistence type="inferred from homology"/>
<dbReference type="PANTHER" id="PTHR47053">
    <property type="entry name" value="MUREIN DD-ENDOPEPTIDASE MEPH-RELATED"/>
    <property type="match status" value="1"/>
</dbReference>
<dbReference type="Gene3D" id="2.30.30.40">
    <property type="entry name" value="SH3 Domains"/>
    <property type="match status" value="2"/>
</dbReference>
<sequence length="305" mass="34316">MNKYDVRIVDVPVATLWTTEYSAREIDAGAIDNPCDIKSWIASLDYEKGLELCTENLVQSQVLYGQEVYVLEEKGDWTYVALPNQATRKNQLGYPGWIPKKQLVKREGYSLQSGPIAIVEASAAELCDGNKNAILSLSFQTRLPLKKQEGEWVQVSTPSGEGWIRAADVVVYPSFQDVRKGTGKDIVKQGERFLKLDYLWGGMSSFGYDCSGFSYSMCLANGYVIPRDASEQAEAGKNIPLEEMEPGDLLFFAYEEGKGHIHHVGIYYGENKLLHSPKTGKTIEIIPLENTIYEKELCVARRYWE</sequence>
<dbReference type="Pfam" id="PF00877">
    <property type="entry name" value="NLPC_P60"/>
    <property type="match status" value="1"/>
</dbReference>
<protein>
    <submittedName>
        <fullName evidence="6">Peptidase</fullName>
    </submittedName>
</protein>
<accession>A0A0J1I984</accession>
<name>A0A0J1I984_NIACI</name>